<gene>
    <name evidence="5" type="ORF">DFP95_13521</name>
</gene>
<dbReference type="Pfam" id="PF01037">
    <property type="entry name" value="AsnC_trans_reg"/>
    <property type="match status" value="1"/>
</dbReference>
<keyword evidence="1" id="KW-0805">Transcription regulation</keyword>
<evidence type="ECO:0000313" key="5">
    <source>
        <dbReference type="EMBL" id="RED51941.1"/>
    </source>
</evidence>
<evidence type="ECO:0000313" key="6">
    <source>
        <dbReference type="Proteomes" id="UP000256869"/>
    </source>
</evidence>
<organism evidence="5 6">
    <name type="scientific">Cohnella lupini</name>
    <dbReference type="NCBI Taxonomy" id="1294267"/>
    <lineage>
        <taxon>Bacteria</taxon>
        <taxon>Bacillati</taxon>
        <taxon>Bacillota</taxon>
        <taxon>Bacilli</taxon>
        <taxon>Bacillales</taxon>
        <taxon>Paenibacillaceae</taxon>
        <taxon>Cohnella</taxon>
    </lineage>
</organism>
<dbReference type="InterPro" id="IPR019888">
    <property type="entry name" value="Tscrpt_reg_AsnC-like"/>
</dbReference>
<evidence type="ECO:0000259" key="4">
    <source>
        <dbReference type="PROSITE" id="PS50956"/>
    </source>
</evidence>
<dbReference type="SUPFAM" id="SSF46785">
    <property type="entry name" value="Winged helix' DNA-binding domain"/>
    <property type="match status" value="1"/>
</dbReference>
<keyword evidence="6" id="KW-1185">Reference proteome</keyword>
<dbReference type="SUPFAM" id="SSF54909">
    <property type="entry name" value="Dimeric alpha+beta barrel"/>
    <property type="match status" value="1"/>
</dbReference>
<dbReference type="InterPro" id="IPR011008">
    <property type="entry name" value="Dimeric_a/b-barrel"/>
</dbReference>
<dbReference type="OrthoDB" id="34294at2"/>
<evidence type="ECO:0000256" key="1">
    <source>
        <dbReference type="ARBA" id="ARBA00023015"/>
    </source>
</evidence>
<comment type="caution">
    <text evidence="5">The sequence shown here is derived from an EMBL/GenBank/DDBJ whole genome shotgun (WGS) entry which is preliminary data.</text>
</comment>
<dbReference type="PROSITE" id="PS50956">
    <property type="entry name" value="HTH_ASNC_2"/>
    <property type="match status" value="1"/>
</dbReference>
<dbReference type="EMBL" id="QRDY01000035">
    <property type="protein sequence ID" value="RED51941.1"/>
    <property type="molecule type" value="Genomic_DNA"/>
</dbReference>
<proteinExistence type="predicted"/>
<keyword evidence="2" id="KW-0238">DNA-binding</keyword>
<dbReference type="PRINTS" id="PR00033">
    <property type="entry name" value="HTHASNC"/>
</dbReference>
<dbReference type="Gene3D" id="1.10.10.10">
    <property type="entry name" value="Winged helix-like DNA-binding domain superfamily/Winged helix DNA-binding domain"/>
    <property type="match status" value="1"/>
</dbReference>
<dbReference type="InterPro" id="IPR000485">
    <property type="entry name" value="AsnC-type_HTH_dom"/>
</dbReference>
<dbReference type="CDD" id="cd00090">
    <property type="entry name" value="HTH_ARSR"/>
    <property type="match status" value="1"/>
</dbReference>
<dbReference type="AlphaFoldDB" id="A0A3D9HRJ2"/>
<accession>A0A3D9HRJ2</accession>
<dbReference type="Proteomes" id="UP000256869">
    <property type="component" value="Unassembled WGS sequence"/>
</dbReference>
<protein>
    <submittedName>
        <fullName evidence="5">AsnC family transcriptional regulator</fullName>
    </submittedName>
</protein>
<dbReference type="PANTHER" id="PTHR30154">
    <property type="entry name" value="LEUCINE-RESPONSIVE REGULATORY PROTEIN"/>
    <property type="match status" value="1"/>
</dbReference>
<keyword evidence="3" id="KW-0804">Transcription</keyword>
<dbReference type="GO" id="GO:0043200">
    <property type="term" value="P:response to amino acid"/>
    <property type="evidence" value="ECO:0007669"/>
    <property type="project" value="TreeGrafter"/>
</dbReference>
<dbReference type="InterPro" id="IPR036388">
    <property type="entry name" value="WH-like_DNA-bd_sf"/>
</dbReference>
<evidence type="ECO:0000256" key="2">
    <source>
        <dbReference type="ARBA" id="ARBA00023125"/>
    </source>
</evidence>
<feature type="domain" description="HTH asnC-type" evidence="4">
    <location>
        <begin position="1"/>
        <end position="62"/>
    </location>
</feature>
<dbReference type="InterPro" id="IPR036390">
    <property type="entry name" value="WH_DNA-bd_sf"/>
</dbReference>
<dbReference type="Gene3D" id="3.30.70.920">
    <property type="match status" value="1"/>
</dbReference>
<dbReference type="InterPro" id="IPR019887">
    <property type="entry name" value="Tscrpt_reg_AsnC/Lrp_C"/>
</dbReference>
<dbReference type="PANTHER" id="PTHR30154:SF53">
    <property type="entry name" value="HTH-TYPE TRANSCRIPTIONAL REGULATOR LRPC"/>
    <property type="match status" value="1"/>
</dbReference>
<name>A0A3D9HRJ2_9BACL</name>
<reference evidence="5 6" key="1">
    <citation type="submission" date="2018-07" db="EMBL/GenBank/DDBJ databases">
        <title>Genomic Encyclopedia of Type Strains, Phase III (KMG-III): the genomes of soil and plant-associated and newly described type strains.</title>
        <authorList>
            <person name="Whitman W."/>
        </authorList>
    </citation>
    <scope>NUCLEOTIDE SEQUENCE [LARGE SCALE GENOMIC DNA]</scope>
    <source>
        <strain evidence="5 6">CECT 8236</strain>
    </source>
</reference>
<sequence>MDKIDISLIKWLQEDGRMTVSDLSKKLSLSRPSISERLLRLQEKGIIEGFNARVSPAAIGRTVQLIIQVSELKVSPQEFERRIKDDEDIIECHRVTGIVSHMIKAAVTSMDDLSKLVERLLPYGNVNTSVILSSPVLNRTLLPKRQ</sequence>
<dbReference type="RefSeq" id="WP_115995791.1">
    <property type="nucleotide sequence ID" value="NZ_QRDY01000035.1"/>
</dbReference>
<dbReference type="SMART" id="SM00344">
    <property type="entry name" value="HTH_ASNC"/>
    <property type="match status" value="1"/>
</dbReference>
<dbReference type="InterPro" id="IPR011991">
    <property type="entry name" value="ArsR-like_HTH"/>
</dbReference>
<dbReference type="GO" id="GO:0043565">
    <property type="term" value="F:sequence-specific DNA binding"/>
    <property type="evidence" value="ECO:0007669"/>
    <property type="project" value="InterPro"/>
</dbReference>
<dbReference type="GO" id="GO:0005829">
    <property type="term" value="C:cytosol"/>
    <property type="evidence" value="ECO:0007669"/>
    <property type="project" value="TreeGrafter"/>
</dbReference>
<dbReference type="Pfam" id="PF13412">
    <property type="entry name" value="HTH_24"/>
    <property type="match status" value="1"/>
</dbReference>
<evidence type="ECO:0000256" key="3">
    <source>
        <dbReference type="ARBA" id="ARBA00023163"/>
    </source>
</evidence>